<dbReference type="EMBL" id="BAAARE010000015">
    <property type="protein sequence ID" value="GAA2492484.1"/>
    <property type="molecule type" value="Genomic_DNA"/>
</dbReference>
<gene>
    <name evidence="2" type="ORF">GCM10009858_33100</name>
</gene>
<reference evidence="3" key="1">
    <citation type="journal article" date="2019" name="Int. J. Syst. Evol. Microbiol.">
        <title>The Global Catalogue of Microorganisms (GCM) 10K type strain sequencing project: providing services to taxonomists for standard genome sequencing and annotation.</title>
        <authorList>
            <consortium name="The Broad Institute Genomics Platform"/>
            <consortium name="The Broad Institute Genome Sequencing Center for Infectious Disease"/>
            <person name="Wu L."/>
            <person name="Ma J."/>
        </authorList>
    </citation>
    <scope>NUCLEOTIDE SEQUENCE [LARGE SCALE GENOMIC DNA]</scope>
    <source>
        <strain evidence="3">JCM 16259</strain>
    </source>
</reference>
<feature type="region of interest" description="Disordered" evidence="1">
    <location>
        <begin position="1"/>
        <end position="44"/>
    </location>
</feature>
<accession>A0ABP5Z4W7</accession>
<sequence length="72" mass="7788">MDTSTGSTASDRSVDEGLVCTSCGATPPPGQEPAARLTWSRGTDGRRTTWTCDRCSRANLRSIEGKLDPAWW</sequence>
<evidence type="ECO:0000256" key="1">
    <source>
        <dbReference type="SAM" id="MobiDB-lite"/>
    </source>
</evidence>
<evidence type="ECO:0000313" key="3">
    <source>
        <dbReference type="Proteomes" id="UP001500730"/>
    </source>
</evidence>
<proteinExistence type="predicted"/>
<evidence type="ECO:0000313" key="2">
    <source>
        <dbReference type="EMBL" id="GAA2492484.1"/>
    </source>
</evidence>
<name>A0ABP5Z4W7_9MICO</name>
<protein>
    <submittedName>
        <fullName evidence="2">Uncharacterized protein</fullName>
    </submittedName>
</protein>
<dbReference type="RefSeq" id="WP_344256120.1">
    <property type="nucleotide sequence ID" value="NZ_BAAARE010000015.1"/>
</dbReference>
<comment type="caution">
    <text evidence="2">The sequence shown here is derived from an EMBL/GenBank/DDBJ whole genome shotgun (WGS) entry which is preliminary data.</text>
</comment>
<keyword evidence="3" id="KW-1185">Reference proteome</keyword>
<feature type="compositionally biased region" description="Polar residues" evidence="1">
    <location>
        <begin position="1"/>
        <end position="11"/>
    </location>
</feature>
<dbReference type="Proteomes" id="UP001500730">
    <property type="component" value="Unassembled WGS sequence"/>
</dbReference>
<organism evidence="2 3">
    <name type="scientific">Terrabacter carboxydivorans</name>
    <dbReference type="NCBI Taxonomy" id="619730"/>
    <lineage>
        <taxon>Bacteria</taxon>
        <taxon>Bacillati</taxon>
        <taxon>Actinomycetota</taxon>
        <taxon>Actinomycetes</taxon>
        <taxon>Micrococcales</taxon>
        <taxon>Intrasporangiaceae</taxon>
        <taxon>Terrabacter</taxon>
    </lineage>
</organism>